<dbReference type="PANTHER" id="PTHR13186">
    <property type="entry name" value="MEDIATOR OF RNA POLYMERASE II TRANSCRIPTION SUBUNIT 31"/>
    <property type="match status" value="1"/>
</dbReference>
<comment type="function">
    <text evidence="7">Component of the Mediator complex, a coactivator involved in the regulated transcription of nearly all RNA polymerase II-dependent genes. Mediator functions as a bridge to convey information from gene-specific regulatory proteins to the basal RNA polymerase II transcription machinery. Mediator is recruited to promoters by direct interactions with regulatory proteins and serves as a scaffold for the assembly of a functional preinitiation complex with RNA polymerase II and the general transcription factors.</text>
</comment>
<comment type="caution">
    <text evidence="9">The sequence shown here is derived from an EMBL/GenBank/DDBJ whole genome shotgun (WGS) entry which is preliminary data.</text>
</comment>
<gene>
    <name evidence="9" type="ORF">PAPYR_7748</name>
</gene>
<dbReference type="Proteomes" id="UP001141327">
    <property type="component" value="Unassembled WGS sequence"/>
</dbReference>
<evidence type="ECO:0000313" key="9">
    <source>
        <dbReference type="EMBL" id="KAJ4456926.1"/>
    </source>
</evidence>
<organism evidence="9 10">
    <name type="scientific">Paratrimastix pyriformis</name>
    <dbReference type="NCBI Taxonomy" id="342808"/>
    <lineage>
        <taxon>Eukaryota</taxon>
        <taxon>Metamonada</taxon>
        <taxon>Preaxostyla</taxon>
        <taxon>Paratrimastigidae</taxon>
        <taxon>Paratrimastix</taxon>
    </lineage>
</organism>
<name>A0ABQ8UCC7_9EUKA</name>
<keyword evidence="3 7" id="KW-0805">Transcription regulation</keyword>
<evidence type="ECO:0000256" key="5">
    <source>
        <dbReference type="ARBA" id="ARBA00023163"/>
    </source>
</evidence>
<evidence type="ECO:0000256" key="6">
    <source>
        <dbReference type="ARBA" id="ARBA00023242"/>
    </source>
</evidence>
<protein>
    <recommendedName>
        <fullName evidence="7">Mediator of RNA polymerase II transcription subunit 31</fullName>
    </recommendedName>
</protein>
<evidence type="ECO:0000256" key="2">
    <source>
        <dbReference type="ARBA" id="ARBA00006378"/>
    </source>
</evidence>
<dbReference type="EMBL" id="JAPMOS010000058">
    <property type="protein sequence ID" value="KAJ4456926.1"/>
    <property type="molecule type" value="Genomic_DNA"/>
</dbReference>
<feature type="region of interest" description="Disordered" evidence="8">
    <location>
        <begin position="1"/>
        <end position="20"/>
    </location>
</feature>
<evidence type="ECO:0000256" key="8">
    <source>
        <dbReference type="SAM" id="MobiDB-lite"/>
    </source>
</evidence>
<evidence type="ECO:0000256" key="7">
    <source>
        <dbReference type="RuleBase" id="RU364129"/>
    </source>
</evidence>
<dbReference type="InterPro" id="IPR038089">
    <property type="entry name" value="Med31_sf"/>
</dbReference>
<dbReference type="Pfam" id="PF05669">
    <property type="entry name" value="Med31"/>
    <property type="match status" value="1"/>
</dbReference>
<keyword evidence="5 7" id="KW-0804">Transcription</keyword>
<evidence type="ECO:0000256" key="4">
    <source>
        <dbReference type="ARBA" id="ARBA00023159"/>
    </source>
</evidence>
<keyword evidence="6 7" id="KW-0539">Nucleus</keyword>
<proteinExistence type="inferred from homology"/>
<comment type="subcellular location">
    <subcellularLocation>
        <location evidence="1 7">Nucleus</location>
    </subcellularLocation>
</comment>
<feature type="region of interest" description="Disordered" evidence="8">
    <location>
        <begin position="260"/>
        <end position="294"/>
    </location>
</feature>
<evidence type="ECO:0000256" key="1">
    <source>
        <dbReference type="ARBA" id="ARBA00004123"/>
    </source>
</evidence>
<keyword evidence="4 7" id="KW-0010">Activator</keyword>
<dbReference type="InterPro" id="IPR008831">
    <property type="entry name" value="Mediator_Med31"/>
</dbReference>
<sequence>MFEPAANSTTVPPPPPTGTNPEVQSLDALRFNTELEFVQLLANPEYLFFLAQRRYFEDNAFLHYLEYLKYWKQPQYARFLVYPQCLFFLDLLKSERFRREILSPEAIAFLRRQQFNSWCFEDTHRGQGDAIVSMVDVIQETLTSNLALQREFDSLTAAAAGAGEGTQPALGGRTGSSASLSSLGGGAACAQCGELEARARQLEEEGTVLMIVKDAVRRAMPQAAEKDKKKGAAESATRARLGELMQETLRRSMTLQLDIERLRAAAPGGPTPPPGPGQAPRRGSVAVPLMSPPH</sequence>
<reference evidence="9" key="1">
    <citation type="journal article" date="2022" name="bioRxiv">
        <title>Genomics of Preaxostyla Flagellates Illuminates Evolutionary Transitions and the Path Towards Mitochondrial Loss.</title>
        <authorList>
            <person name="Novak L.V.F."/>
            <person name="Treitli S.C."/>
            <person name="Pyrih J."/>
            <person name="Halakuc P."/>
            <person name="Pipaliya S.V."/>
            <person name="Vacek V."/>
            <person name="Brzon O."/>
            <person name="Soukal P."/>
            <person name="Eme L."/>
            <person name="Dacks J.B."/>
            <person name="Karnkowska A."/>
            <person name="Elias M."/>
            <person name="Hampl V."/>
        </authorList>
    </citation>
    <scope>NUCLEOTIDE SEQUENCE</scope>
    <source>
        <strain evidence="9">RCP-MX</strain>
    </source>
</reference>
<keyword evidence="10" id="KW-1185">Reference proteome</keyword>
<evidence type="ECO:0000313" key="10">
    <source>
        <dbReference type="Proteomes" id="UP001141327"/>
    </source>
</evidence>
<accession>A0ABQ8UCC7</accession>
<dbReference type="Gene3D" id="1.10.10.1340">
    <property type="entry name" value="Mediator of RNA polymerase II, submodule Med31 (Soh1)"/>
    <property type="match status" value="1"/>
</dbReference>
<evidence type="ECO:0000256" key="3">
    <source>
        <dbReference type="ARBA" id="ARBA00023015"/>
    </source>
</evidence>
<comment type="similarity">
    <text evidence="2 7">Belongs to the Mediator complex subunit 31 family.</text>
</comment>
<comment type="subunit">
    <text evidence="7">Component of the Mediator complex.</text>
</comment>